<feature type="transmembrane region" description="Helical" evidence="2">
    <location>
        <begin position="392"/>
        <end position="412"/>
    </location>
</feature>
<organism evidence="4 5">
    <name type="scientific">Billgrantia desiderata</name>
    <dbReference type="NCBI Taxonomy" id="52021"/>
    <lineage>
        <taxon>Bacteria</taxon>
        <taxon>Pseudomonadati</taxon>
        <taxon>Pseudomonadota</taxon>
        <taxon>Gammaproteobacteria</taxon>
        <taxon>Oceanospirillales</taxon>
        <taxon>Halomonadaceae</taxon>
        <taxon>Billgrantia</taxon>
    </lineage>
</organism>
<evidence type="ECO:0000256" key="1">
    <source>
        <dbReference type="SAM" id="MobiDB-lite"/>
    </source>
</evidence>
<keyword evidence="2" id="KW-0472">Membrane</keyword>
<evidence type="ECO:0000259" key="3">
    <source>
        <dbReference type="Pfam" id="PF03703"/>
    </source>
</evidence>
<dbReference type="Pfam" id="PF03703">
    <property type="entry name" value="bPH_2"/>
    <property type="match status" value="2"/>
</dbReference>
<dbReference type="PANTHER" id="PTHR34473">
    <property type="entry name" value="UPF0699 TRANSMEMBRANE PROTEIN YDBS"/>
    <property type="match status" value="1"/>
</dbReference>
<feature type="transmembrane region" description="Helical" evidence="2">
    <location>
        <begin position="418"/>
        <end position="436"/>
    </location>
</feature>
<name>A0AAW4YRP4_9GAMM</name>
<dbReference type="AlphaFoldDB" id="A0AAW4YRP4"/>
<dbReference type="EMBL" id="JABFTS010000002">
    <property type="protein sequence ID" value="MCE8051337.1"/>
    <property type="molecule type" value="Genomic_DNA"/>
</dbReference>
<feature type="transmembrane region" description="Helical" evidence="2">
    <location>
        <begin position="20"/>
        <end position="37"/>
    </location>
</feature>
<sequence>MSEASPLGEGQSGELKWQRLSPWAVLLLLLSGSASLLRQHMPLVLGAGAGLALVERLGLRELALGGAVLLILAVLISLLYYRRFRYCCDGDVLIVQKGLLEHREFKVAARHVQSIVIRQPVYMRPFGLVLWEVETLAGEASRIALPGIRRERAEVLERELRPPDGRRWPTKPRPGARSESSPADEMQAVPRFVIGAKAIVLHGLASRSIYLIAAMLSPLVRPLERWLHDRLPQLDFEAWMPGSPLLAVAVGLLAVVILLALLAILAAWWRFHGFVLLDAGERQIQRSGLFHRQEQTLSLARLQVVEWVQTGLGRLLGRGYLVCHQYGALGGDAGESRRFMVPGLSEAQGEALTAHFWQGSAGSGYFKPGRFTGHAGSGQPLRRVDPSYRRVLFLRYLLLLAGGAALVLGLLIPLELSWPAWGGLAAGLPLLAAVLARWRWIATGWAQEGDFLRVRRGVVGQRTGIFPMHHLISLRLQQSWLQRRRGVATLHLELANGRQTLPYLKEDDARHLADTLLFTAECAQPV</sequence>
<feature type="transmembrane region" description="Helical" evidence="2">
    <location>
        <begin position="199"/>
        <end position="220"/>
    </location>
</feature>
<dbReference type="Proteomes" id="UP001320178">
    <property type="component" value="Unassembled WGS sequence"/>
</dbReference>
<dbReference type="PIRSF" id="PIRSF026631">
    <property type="entry name" value="UCP026631"/>
    <property type="match status" value="1"/>
</dbReference>
<feature type="region of interest" description="Disordered" evidence="1">
    <location>
        <begin position="162"/>
        <end position="184"/>
    </location>
</feature>
<evidence type="ECO:0000313" key="5">
    <source>
        <dbReference type="Proteomes" id="UP001320178"/>
    </source>
</evidence>
<reference evidence="4" key="2">
    <citation type="journal article" date="2021" name="Front. Microbiol.">
        <title>Aerobic Denitrification and Heterotrophic Sulfur Oxidation in the Genus Halomonas Revealed by Six Novel Species Characterizations and Genome-Based Analysis.</title>
        <authorList>
            <person name="Wang L."/>
            <person name="Shao Z."/>
        </authorList>
    </citation>
    <scope>NUCLEOTIDE SEQUENCE</scope>
    <source>
        <strain evidence="4">MCCC 1A05776</strain>
    </source>
</reference>
<dbReference type="RefSeq" id="WP_234239162.1">
    <property type="nucleotide sequence ID" value="NZ_JABFTS010000002.1"/>
</dbReference>
<evidence type="ECO:0000256" key="2">
    <source>
        <dbReference type="SAM" id="Phobius"/>
    </source>
</evidence>
<dbReference type="InterPro" id="IPR005182">
    <property type="entry name" value="YdbS-like_PH"/>
</dbReference>
<evidence type="ECO:0000313" key="4">
    <source>
        <dbReference type="EMBL" id="MCE8051337.1"/>
    </source>
</evidence>
<dbReference type="InterPro" id="IPR014529">
    <property type="entry name" value="UCP026631"/>
</dbReference>
<reference evidence="4" key="1">
    <citation type="submission" date="2020-05" db="EMBL/GenBank/DDBJ databases">
        <authorList>
            <person name="Wang L."/>
            <person name="Shao Z."/>
        </authorList>
    </citation>
    <scope>NUCLEOTIDE SEQUENCE</scope>
    <source>
        <strain evidence="4">MCCC 1A05776</strain>
    </source>
</reference>
<dbReference type="PANTHER" id="PTHR34473:SF3">
    <property type="entry name" value="TRANSMEMBRANE PROTEIN-RELATED"/>
    <property type="match status" value="1"/>
</dbReference>
<feature type="transmembrane region" description="Helical" evidence="2">
    <location>
        <begin position="62"/>
        <end position="81"/>
    </location>
</feature>
<comment type="caution">
    <text evidence="4">The sequence shown here is derived from an EMBL/GenBank/DDBJ whole genome shotgun (WGS) entry which is preliminary data.</text>
</comment>
<feature type="domain" description="YdbS-like PH" evidence="3">
    <location>
        <begin position="440"/>
        <end position="516"/>
    </location>
</feature>
<protein>
    <submittedName>
        <fullName evidence="4">PH domain-containing protein</fullName>
    </submittedName>
</protein>
<keyword evidence="2" id="KW-1133">Transmembrane helix</keyword>
<keyword evidence="2" id="KW-0812">Transmembrane</keyword>
<feature type="domain" description="YdbS-like PH" evidence="3">
    <location>
        <begin position="81"/>
        <end position="159"/>
    </location>
</feature>
<gene>
    <name evidence="4" type="ORF">HOP61_08545</name>
</gene>
<proteinExistence type="predicted"/>
<feature type="transmembrane region" description="Helical" evidence="2">
    <location>
        <begin position="245"/>
        <end position="269"/>
    </location>
</feature>
<accession>A0AAW4YRP4</accession>